<proteinExistence type="predicted"/>
<keyword evidence="2" id="KW-1185">Reference proteome</keyword>
<dbReference type="Proteomes" id="UP000221359">
    <property type="component" value="Segment"/>
</dbReference>
<organism evidence="1 2">
    <name type="scientific">Gordonia phage GMA2</name>
    <dbReference type="NCBI Taxonomy" id="1647283"/>
    <lineage>
        <taxon>Viruses</taxon>
        <taxon>Duplodnaviria</taxon>
        <taxon>Heunggongvirae</taxon>
        <taxon>Uroviricota</taxon>
        <taxon>Caudoviricetes</taxon>
        <taxon>Gimaduovirus</taxon>
        <taxon>Gimaduovirus GMA2</taxon>
    </lineage>
</organism>
<sequence>MVLNPAKSRAWTEEELKVDPCLQFSIRPTAWAFGPLYFVLDHASCMTEPFIDTVKESPFYNDKEIPS</sequence>
<accession>A0A0K0N794</accession>
<dbReference type="EMBL" id="KR063281">
    <property type="protein sequence ID" value="AKJ72623.1"/>
    <property type="molecule type" value="Genomic_DNA"/>
</dbReference>
<gene>
    <name evidence="1" type="ORF">GMA2_85</name>
</gene>
<evidence type="ECO:0000313" key="2">
    <source>
        <dbReference type="Proteomes" id="UP000221359"/>
    </source>
</evidence>
<reference evidence="1 2" key="1">
    <citation type="journal article" date="2015" name="PLoS ONE">
        <title>Lysis to Kill: Evaluation of the Lytic Abilities, and Genomics of Nine Bacteriophages Infective for Gordonia spp. and Their Potential Use in Activated Sludge Foam Biocontrol.</title>
        <authorList>
            <person name="Dyson Z.A."/>
            <person name="Tucci J."/>
            <person name="Seviour R.J."/>
            <person name="Petrovski S."/>
        </authorList>
    </citation>
    <scope>NUCLEOTIDE SEQUENCE [LARGE SCALE GENOMIC DNA]</scope>
</reference>
<evidence type="ECO:0000313" key="1">
    <source>
        <dbReference type="EMBL" id="AKJ72623.1"/>
    </source>
</evidence>
<protein>
    <submittedName>
        <fullName evidence="1">Uncharacterized protein</fullName>
    </submittedName>
</protein>
<name>A0A0K0N794_9CAUD</name>